<proteinExistence type="predicted"/>
<dbReference type="AlphaFoldDB" id="A0A1V8SX04"/>
<keyword evidence="4" id="KW-1185">Reference proteome</keyword>
<reference evidence="4" key="1">
    <citation type="submission" date="2017-03" db="EMBL/GenBank/DDBJ databases">
        <title>Genomes of endolithic fungi from Antarctica.</title>
        <authorList>
            <person name="Coleine C."/>
            <person name="Masonjones S."/>
            <person name="Stajich J.E."/>
        </authorList>
    </citation>
    <scope>NUCLEOTIDE SEQUENCE [LARGE SCALE GENOMIC DNA]</scope>
    <source>
        <strain evidence="4">CCFEE 5527</strain>
    </source>
</reference>
<dbReference type="InterPro" id="IPR050300">
    <property type="entry name" value="GDXG_lipolytic_enzyme"/>
</dbReference>
<dbReference type="OrthoDB" id="408631at2759"/>
<comment type="caution">
    <text evidence="3">The sequence shown here is derived from an EMBL/GenBank/DDBJ whole genome shotgun (WGS) entry which is preliminary data.</text>
</comment>
<sequence length="333" mass="36590">MPLKSDLAITASKLDPGLVTEQTKKFNSNLVALQKSGPKWYEVGAAKYRPMRWNGETPFPAPKVLDRGKNITLPSRNSGREIPCRVFAPSSGQSNGVFYHIHGGGWVLQSEAFQDPMLAHYADCTGLTVVSVGYRLAPEDPYPAGNEDCFDVGEWLVDNAEKEYAGKLEFISGDSAGAHLSVCTAFELLQTKTKFAFRGLVLNFGCYDLAGMLPAAHLFDLGLILDKDIMDHYLDAYLPGKSEKEKRDPKISPFFADLSKLKLPPALFTCGTLDPLLDDSIMFCTRWVMAGGEGVLKLYPGAPHGFNFFPLEGTEQTQIVLDDIATFVKDHSP</sequence>
<name>A0A1V8SX04_9PEZI</name>
<feature type="domain" description="Alpha/beta hydrolase fold-3" evidence="2">
    <location>
        <begin position="100"/>
        <end position="306"/>
    </location>
</feature>
<dbReference type="STRING" id="1507870.A0A1V8SX04"/>
<dbReference type="Pfam" id="PF07859">
    <property type="entry name" value="Abhydrolase_3"/>
    <property type="match status" value="1"/>
</dbReference>
<dbReference type="Gene3D" id="3.40.50.1820">
    <property type="entry name" value="alpha/beta hydrolase"/>
    <property type="match status" value="1"/>
</dbReference>
<gene>
    <name evidence="3" type="ORF">B0A48_10255</name>
</gene>
<organism evidence="3 4">
    <name type="scientific">Cryoendolithus antarcticus</name>
    <dbReference type="NCBI Taxonomy" id="1507870"/>
    <lineage>
        <taxon>Eukaryota</taxon>
        <taxon>Fungi</taxon>
        <taxon>Dikarya</taxon>
        <taxon>Ascomycota</taxon>
        <taxon>Pezizomycotina</taxon>
        <taxon>Dothideomycetes</taxon>
        <taxon>Dothideomycetidae</taxon>
        <taxon>Cladosporiales</taxon>
        <taxon>Cladosporiaceae</taxon>
        <taxon>Cryoendolithus</taxon>
    </lineage>
</organism>
<dbReference type="EMBL" id="NAJO01000024">
    <property type="protein sequence ID" value="OQO03590.1"/>
    <property type="molecule type" value="Genomic_DNA"/>
</dbReference>
<dbReference type="SUPFAM" id="SSF53474">
    <property type="entry name" value="alpha/beta-Hydrolases"/>
    <property type="match status" value="1"/>
</dbReference>
<dbReference type="InterPro" id="IPR013094">
    <property type="entry name" value="AB_hydrolase_3"/>
</dbReference>
<dbReference type="Proteomes" id="UP000192596">
    <property type="component" value="Unassembled WGS sequence"/>
</dbReference>
<evidence type="ECO:0000256" key="1">
    <source>
        <dbReference type="ARBA" id="ARBA00022801"/>
    </source>
</evidence>
<keyword evidence="1" id="KW-0378">Hydrolase</keyword>
<dbReference type="GO" id="GO:0016787">
    <property type="term" value="F:hydrolase activity"/>
    <property type="evidence" value="ECO:0007669"/>
    <property type="project" value="UniProtKB-KW"/>
</dbReference>
<accession>A0A1V8SX04</accession>
<evidence type="ECO:0000313" key="3">
    <source>
        <dbReference type="EMBL" id="OQO03590.1"/>
    </source>
</evidence>
<protein>
    <recommendedName>
        <fullName evidence="2">Alpha/beta hydrolase fold-3 domain-containing protein</fullName>
    </recommendedName>
</protein>
<dbReference type="PANTHER" id="PTHR48081">
    <property type="entry name" value="AB HYDROLASE SUPERFAMILY PROTEIN C4A8.06C"/>
    <property type="match status" value="1"/>
</dbReference>
<evidence type="ECO:0000259" key="2">
    <source>
        <dbReference type="Pfam" id="PF07859"/>
    </source>
</evidence>
<dbReference type="InterPro" id="IPR029058">
    <property type="entry name" value="AB_hydrolase_fold"/>
</dbReference>
<dbReference type="PANTHER" id="PTHR48081:SF8">
    <property type="entry name" value="ALPHA_BETA HYDROLASE FOLD-3 DOMAIN-CONTAINING PROTEIN-RELATED"/>
    <property type="match status" value="1"/>
</dbReference>
<dbReference type="InParanoid" id="A0A1V8SX04"/>
<evidence type="ECO:0000313" key="4">
    <source>
        <dbReference type="Proteomes" id="UP000192596"/>
    </source>
</evidence>